<dbReference type="Pfam" id="PF00692">
    <property type="entry name" value="dUTPase"/>
    <property type="match status" value="1"/>
</dbReference>
<comment type="function">
    <text evidence="7">This enzyme is involved in nucleotide metabolism: it produces dUMP, the immediate precursor of thymidine nucleotides and it decreases the intracellular concentration of dUTP so that uracil cannot be incorporated into DNA.</text>
</comment>
<keyword evidence="10" id="KW-1185">Reference proteome</keyword>
<dbReference type="PANTHER" id="PTHR11241:SF0">
    <property type="entry name" value="DEOXYURIDINE 5'-TRIPHOSPHATE NUCLEOTIDOHYDROLASE"/>
    <property type="match status" value="1"/>
</dbReference>
<dbReference type="SUPFAM" id="SSF51283">
    <property type="entry name" value="dUTPase-like"/>
    <property type="match status" value="1"/>
</dbReference>
<dbReference type="OrthoDB" id="9809956at2"/>
<comment type="pathway">
    <text evidence="7">Pyrimidine metabolism; dUMP biosynthesis; dUMP from dCTP (dUTP route): step 2/2.</text>
</comment>
<evidence type="ECO:0000313" key="9">
    <source>
        <dbReference type="EMBL" id="EIL87855.1"/>
    </source>
</evidence>
<dbReference type="Gene3D" id="2.70.40.10">
    <property type="match status" value="1"/>
</dbReference>
<dbReference type="PATRIC" id="fig|1163408.3.peg.2981"/>
<dbReference type="AlphaFoldDB" id="I4VKW4"/>
<reference evidence="9 10" key="1">
    <citation type="journal article" date="2012" name="J. Bacteriol.">
        <title>Genome sequences for six rhodanobacter strains, isolated from soils and the terrestrial subsurface, with variable denitrification capabilities.</title>
        <authorList>
            <person name="Kostka J.E."/>
            <person name="Green S.J."/>
            <person name="Rishishwar L."/>
            <person name="Prakash O."/>
            <person name="Katz L.S."/>
            <person name="Marino-Ramirez L."/>
            <person name="Jordan I.K."/>
            <person name="Munk C."/>
            <person name="Ivanova N."/>
            <person name="Mikhailova N."/>
            <person name="Watson D.B."/>
            <person name="Brown S.D."/>
            <person name="Palumbo A.V."/>
            <person name="Brooks S.C."/>
        </authorList>
    </citation>
    <scope>NUCLEOTIDE SEQUENCE [LARGE SCALE GENOMIC DNA]</scope>
    <source>
        <strain evidence="10">Jip2T</strain>
    </source>
</reference>
<feature type="binding site" evidence="7">
    <location>
        <begin position="91"/>
        <end position="93"/>
    </location>
    <ligand>
        <name>substrate</name>
    </ligand>
</feature>
<dbReference type="GO" id="GO:0000287">
    <property type="term" value="F:magnesium ion binding"/>
    <property type="evidence" value="ECO:0007669"/>
    <property type="project" value="UniProtKB-UniRule"/>
</dbReference>
<dbReference type="EC" id="3.6.1.23" evidence="7"/>
<keyword evidence="3 7" id="KW-0378">Hydrolase</keyword>
<dbReference type="PANTHER" id="PTHR11241">
    <property type="entry name" value="DEOXYURIDINE 5'-TRIPHOSPHATE NUCLEOTIDOHYDROLASE"/>
    <property type="match status" value="1"/>
</dbReference>
<organism evidence="9 10">
    <name type="scientific">Rhodanobacter fulvus Jip2</name>
    <dbReference type="NCBI Taxonomy" id="1163408"/>
    <lineage>
        <taxon>Bacteria</taxon>
        <taxon>Pseudomonadati</taxon>
        <taxon>Pseudomonadota</taxon>
        <taxon>Gammaproteobacteria</taxon>
        <taxon>Lysobacterales</taxon>
        <taxon>Rhodanobacteraceae</taxon>
        <taxon>Rhodanobacter</taxon>
    </lineage>
</organism>
<dbReference type="GO" id="GO:0004170">
    <property type="term" value="F:dUTP diphosphatase activity"/>
    <property type="evidence" value="ECO:0007669"/>
    <property type="project" value="UniProtKB-UniRule"/>
</dbReference>
<keyword evidence="2 7" id="KW-0479">Metal-binding</keyword>
<evidence type="ECO:0000259" key="8">
    <source>
        <dbReference type="Pfam" id="PF00692"/>
    </source>
</evidence>
<evidence type="ECO:0000256" key="4">
    <source>
        <dbReference type="ARBA" id="ARBA00022842"/>
    </source>
</evidence>
<comment type="catalytic activity">
    <reaction evidence="6 7">
        <text>dUTP + H2O = dUMP + diphosphate + H(+)</text>
        <dbReference type="Rhea" id="RHEA:10248"/>
        <dbReference type="ChEBI" id="CHEBI:15377"/>
        <dbReference type="ChEBI" id="CHEBI:15378"/>
        <dbReference type="ChEBI" id="CHEBI:33019"/>
        <dbReference type="ChEBI" id="CHEBI:61555"/>
        <dbReference type="ChEBI" id="CHEBI:246422"/>
        <dbReference type="EC" id="3.6.1.23"/>
    </reaction>
</comment>
<evidence type="ECO:0000256" key="6">
    <source>
        <dbReference type="ARBA" id="ARBA00047686"/>
    </source>
</evidence>
<dbReference type="EMBL" id="AJXU01000067">
    <property type="protein sequence ID" value="EIL87855.1"/>
    <property type="molecule type" value="Genomic_DNA"/>
</dbReference>
<keyword evidence="4 7" id="KW-0460">Magnesium</keyword>
<dbReference type="InterPro" id="IPR008181">
    <property type="entry name" value="dUTPase"/>
</dbReference>
<dbReference type="InterPro" id="IPR033704">
    <property type="entry name" value="dUTPase_trimeric"/>
</dbReference>
<dbReference type="InterPro" id="IPR036157">
    <property type="entry name" value="dUTPase-like_sf"/>
</dbReference>
<comment type="cofactor">
    <cofactor evidence="7">
        <name>Mg(2+)</name>
        <dbReference type="ChEBI" id="CHEBI:18420"/>
    </cofactor>
</comment>
<sequence length="155" mass="16044">MSRPVVDIELKILDPRLGDSIALPEAATAGSAGMDLRAALEQPLTLQPGESALVPSGIAIHIGDPGWCAVIVPRSGLGHKHGLVMGNLVGVIDADYQGPLMISCWNRGAAPYTIEVGDRIAQLLLLPVAQARMNIVSAFAPSQRGDGGFGSTGIN</sequence>
<dbReference type="UniPathway" id="UPA00610">
    <property type="reaction ID" value="UER00666"/>
</dbReference>
<protein>
    <recommendedName>
        <fullName evidence="7">Deoxyuridine 5'-triphosphate nucleotidohydrolase</fullName>
        <shortName evidence="7">dUTPase</shortName>
        <ecNumber evidence="7">3.6.1.23</ecNumber>
    </recommendedName>
    <alternativeName>
        <fullName evidence="7">dUTP pyrophosphatase</fullName>
    </alternativeName>
</protein>
<proteinExistence type="inferred from homology"/>
<gene>
    <name evidence="7" type="primary">dut</name>
    <name evidence="9" type="ORF">UU9_14685</name>
</gene>
<comment type="caution">
    <text evidence="9">The sequence shown here is derived from an EMBL/GenBank/DDBJ whole genome shotgun (WGS) entry which is preliminary data.</text>
</comment>
<comment type="caution">
    <text evidence="7">Lacks conserved residue(s) required for the propagation of feature annotation.</text>
</comment>
<dbReference type="NCBIfam" id="NF001862">
    <property type="entry name" value="PRK00601.1"/>
    <property type="match status" value="1"/>
</dbReference>
<dbReference type="GO" id="GO:0006226">
    <property type="term" value="P:dUMP biosynthetic process"/>
    <property type="evidence" value="ECO:0007669"/>
    <property type="project" value="UniProtKB-UniRule"/>
</dbReference>
<feature type="domain" description="dUTPase-like" evidence="8">
    <location>
        <begin position="21"/>
        <end position="153"/>
    </location>
</feature>
<feature type="binding site" evidence="7">
    <location>
        <position position="87"/>
    </location>
    <ligand>
        <name>substrate</name>
    </ligand>
</feature>
<dbReference type="InterPro" id="IPR029054">
    <property type="entry name" value="dUTPase-like"/>
</dbReference>
<dbReference type="RefSeq" id="WP_007082564.1">
    <property type="nucleotide sequence ID" value="NZ_AJXU01000067.1"/>
</dbReference>
<evidence type="ECO:0000256" key="2">
    <source>
        <dbReference type="ARBA" id="ARBA00022723"/>
    </source>
</evidence>
<evidence type="ECO:0000256" key="5">
    <source>
        <dbReference type="ARBA" id="ARBA00023080"/>
    </source>
</evidence>
<keyword evidence="5 7" id="KW-0546">Nucleotide metabolism</keyword>
<dbReference type="GO" id="GO:0046081">
    <property type="term" value="P:dUTP catabolic process"/>
    <property type="evidence" value="ECO:0007669"/>
    <property type="project" value="InterPro"/>
</dbReference>
<dbReference type="HAMAP" id="MF_00116">
    <property type="entry name" value="dUTPase_bact"/>
    <property type="match status" value="1"/>
</dbReference>
<dbReference type="eggNOG" id="COG0756">
    <property type="taxonomic scope" value="Bacteria"/>
</dbReference>
<dbReference type="CDD" id="cd07557">
    <property type="entry name" value="trimeric_dUTPase"/>
    <property type="match status" value="1"/>
</dbReference>
<name>I4VKW4_9GAMM</name>
<evidence type="ECO:0000256" key="1">
    <source>
        <dbReference type="ARBA" id="ARBA00006581"/>
    </source>
</evidence>
<dbReference type="NCBIfam" id="TIGR00576">
    <property type="entry name" value="dut"/>
    <property type="match status" value="1"/>
</dbReference>
<dbReference type="Proteomes" id="UP000004210">
    <property type="component" value="Unassembled WGS sequence"/>
</dbReference>
<feature type="binding site" evidence="7">
    <location>
        <begin position="74"/>
        <end position="76"/>
    </location>
    <ligand>
        <name>substrate</name>
    </ligand>
</feature>
<dbReference type="FunFam" id="2.70.40.10:FF:000002">
    <property type="entry name" value="dUTP diphosphatase"/>
    <property type="match status" value="1"/>
</dbReference>
<evidence type="ECO:0000313" key="10">
    <source>
        <dbReference type="Proteomes" id="UP000004210"/>
    </source>
</evidence>
<evidence type="ECO:0000256" key="3">
    <source>
        <dbReference type="ARBA" id="ARBA00022801"/>
    </source>
</evidence>
<dbReference type="STRING" id="1163408.UU9_14685"/>
<evidence type="ECO:0000256" key="7">
    <source>
        <dbReference type="HAMAP-Rule" id="MF_00116"/>
    </source>
</evidence>
<comment type="similarity">
    <text evidence="1 7">Belongs to the dUTPase family.</text>
</comment>
<accession>I4VKW4</accession>